<accession>A0ABN6LKW2</accession>
<name>A0ABN6LKW2_9BACT</name>
<evidence type="ECO:0000313" key="2">
    <source>
        <dbReference type="Proteomes" id="UP001354989"/>
    </source>
</evidence>
<protein>
    <submittedName>
        <fullName evidence="1">Uncharacterized protein</fullName>
    </submittedName>
</protein>
<geneLocation type="plasmid" evidence="1 2">
    <name>pPP6</name>
</geneLocation>
<dbReference type="Proteomes" id="UP001354989">
    <property type="component" value="Plasmid pPP6"/>
</dbReference>
<dbReference type="EMBL" id="AP025298">
    <property type="protein sequence ID" value="BDD02082.1"/>
    <property type="molecule type" value="Genomic_DNA"/>
</dbReference>
<dbReference type="RefSeq" id="WP_338399374.1">
    <property type="nucleotide sequence ID" value="NZ_AP025298.1"/>
</dbReference>
<organism evidence="1 2">
    <name type="scientific">Persicobacter psychrovividus</name>
    <dbReference type="NCBI Taxonomy" id="387638"/>
    <lineage>
        <taxon>Bacteria</taxon>
        <taxon>Pseudomonadati</taxon>
        <taxon>Bacteroidota</taxon>
        <taxon>Cytophagia</taxon>
        <taxon>Cytophagales</taxon>
        <taxon>Persicobacteraceae</taxon>
        <taxon>Persicobacter</taxon>
    </lineage>
</organism>
<proteinExistence type="predicted"/>
<evidence type="ECO:0000313" key="1">
    <source>
        <dbReference type="EMBL" id="BDD02082.1"/>
    </source>
</evidence>
<keyword evidence="2" id="KW-1185">Reference proteome</keyword>
<keyword evidence="1" id="KW-0614">Plasmid</keyword>
<gene>
    <name evidence="1" type="ORF">PEPS_43620</name>
</gene>
<reference evidence="1 2" key="1">
    <citation type="submission" date="2021-12" db="EMBL/GenBank/DDBJ databases">
        <title>Genome sequencing of bacteria with rrn-lacking chromosome and rrn-plasmid.</title>
        <authorList>
            <person name="Anda M."/>
            <person name="Iwasaki W."/>
        </authorList>
    </citation>
    <scope>NUCLEOTIDE SEQUENCE [LARGE SCALE GENOMIC DNA]</scope>
    <source>
        <strain evidence="1 2">NBRC 101262</strain>
        <plasmid evidence="1 2">pPP6</plasmid>
    </source>
</reference>
<sequence>MELQANNNQQVTILDAQATDFGFVFSSGERQAGKLRIVEDLGGAVATRLLMGFKVYFGNTLIADENFVGQKMGYARNKVCNMIEDSTVRGLEEYCERRNRPFDKGKARAMVRQSLDLSYFANEEPLGELLDSWGV</sequence>